<dbReference type="InterPro" id="IPR023214">
    <property type="entry name" value="HAD_sf"/>
</dbReference>
<gene>
    <name evidence="3" type="ORF">ROZALSC1DRAFT_22600</name>
</gene>
<dbReference type="AlphaFoldDB" id="A0A4P9YI75"/>
<dbReference type="InterPro" id="IPR050365">
    <property type="entry name" value="TIM50"/>
</dbReference>
<dbReference type="GO" id="GO:0015031">
    <property type="term" value="P:protein transport"/>
    <property type="evidence" value="ECO:0007669"/>
    <property type="project" value="UniProtKB-KW"/>
</dbReference>
<evidence type="ECO:0000313" key="4">
    <source>
        <dbReference type="Proteomes" id="UP000281549"/>
    </source>
</evidence>
<comment type="subcellular location">
    <subcellularLocation>
        <location evidence="1">Mitochondrion inner membrane</location>
        <topology evidence="1">Single-pass membrane protein</topology>
    </subcellularLocation>
</comment>
<comment type="similarity">
    <text evidence="1">Belongs to the TIM50 family.</text>
</comment>
<dbReference type="PANTHER" id="PTHR12210">
    <property type="entry name" value="DULLARD PROTEIN PHOSPHATASE"/>
    <property type="match status" value="1"/>
</dbReference>
<feature type="domain" description="FCP1 homology" evidence="2">
    <location>
        <begin position="1"/>
        <end position="187"/>
    </location>
</feature>
<comment type="subunit">
    <text evidence="1">Component of the TIM23 complex.</text>
</comment>
<feature type="non-terminal residue" evidence="3">
    <location>
        <position position="228"/>
    </location>
</feature>
<dbReference type="InterPro" id="IPR036412">
    <property type="entry name" value="HAD-like_sf"/>
</dbReference>
<dbReference type="Gene3D" id="3.40.50.1000">
    <property type="entry name" value="HAD superfamily/HAD-like"/>
    <property type="match status" value="1"/>
</dbReference>
<organism evidence="3 4">
    <name type="scientific">Rozella allomycis (strain CSF55)</name>
    <dbReference type="NCBI Taxonomy" id="988480"/>
    <lineage>
        <taxon>Eukaryota</taxon>
        <taxon>Fungi</taxon>
        <taxon>Fungi incertae sedis</taxon>
        <taxon>Cryptomycota</taxon>
        <taxon>Cryptomycota incertae sedis</taxon>
        <taxon>Rozella</taxon>
    </lineage>
</organism>
<dbReference type="PROSITE" id="PS50969">
    <property type="entry name" value="FCP1"/>
    <property type="match status" value="1"/>
</dbReference>
<dbReference type="SUPFAM" id="SSF56784">
    <property type="entry name" value="HAD-like"/>
    <property type="match status" value="1"/>
</dbReference>
<sequence>MHQTTHVQKTSTCHTRLEWRSIIQECDFKLPGVRDRVFLRPHTHTLLDFLFDNFKVGVWTSASHKNAMLLVNRVFGEKKSKLEFVMDRQFCRIVSQISNTIIDHVPPKSFVKPLACKDLETFWKNQTLNPADQFSEKNTVIIDDSTDKVCQNGINAHVIPEYDLSNASYNAQKDTVLLQLKSHLEKWILSDYCDNFDYVVPIENSEGCLVSAFETMVLTDLEPSVDPT</sequence>
<dbReference type="Pfam" id="PF03031">
    <property type="entry name" value="NIF"/>
    <property type="match status" value="1"/>
</dbReference>
<dbReference type="GO" id="GO:0005744">
    <property type="term" value="C:TIM23 mitochondrial import inner membrane translocase complex"/>
    <property type="evidence" value="ECO:0007669"/>
    <property type="project" value="UniProtKB-UniRule"/>
</dbReference>
<evidence type="ECO:0000256" key="1">
    <source>
        <dbReference type="RuleBase" id="RU365079"/>
    </source>
</evidence>
<protein>
    <recommendedName>
        <fullName evidence="1">Mitochondrial import inner membrane translocase subunit TIM50</fullName>
    </recommendedName>
</protein>
<accession>A0A4P9YI75</accession>
<proteinExistence type="inferred from homology"/>
<keyword evidence="1" id="KW-0809">Transit peptide</keyword>
<comment type="function">
    <text evidence="1">Essential component of the TIM23 complex, a complex that mediates the translocation of transit peptide-containing proteins across the mitochondrial inner membrane.</text>
</comment>
<dbReference type="Proteomes" id="UP000281549">
    <property type="component" value="Unassembled WGS sequence"/>
</dbReference>
<keyword evidence="1" id="KW-0653">Protein transport</keyword>
<dbReference type="SMART" id="SM00577">
    <property type="entry name" value="CPDc"/>
    <property type="match status" value="1"/>
</dbReference>
<keyword evidence="1" id="KW-0496">Mitochondrion</keyword>
<dbReference type="EMBL" id="ML005297">
    <property type="protein sequence ID" value="RKP19095.1"/>
    <property type="molecule type" value="Genomic_DNA"/>
</dbReference>
<evidence type="ECO:0000259" key="2">
    <source>
        <dbReference type="PROSITE" id="PS50969"/>
    </source>
</evidence>
<reference evidence="4" key="1">
    <citation type="journal article" date="2018" name="Nat. Microbiol.">
        <title>Leveraging single-cell genomics to expand the fungal tree of life.</title>
        <authorList>
            <person name="Ahrendt S.R."/>
            <person name="Quandt C.A."/>
            <person name="Ciobanu D."/>
            <person name="Clum A."/>
            <person name="Salamov A."/>
            <person name="Andreopoulos B."/>
            <person name="Cheng J.F."/>
            <person name="Woyke T."/>
            <person name="Pelin A."/>
            <person name="Henrissat B."/>
            <person name="Reynolds N.K."/>
            <person name="Benny G.L."/>
            <person name="Smith M.E."/>
            <person name="James T.Y."/>
            <person name="Grigoriev I.V."/>
        </authorList>
    </citation>
    <scope>NUCLEOTIDE SEQUENCE [LARGE SCALE GENOMIC DNA]</scope>
    <source>
        <strain evidence="4">CSF55</strain>
    </source>
</reference>
<keyword evidence="1" id="KW-0811">Translocation</keyword>
<name>A0A4P9YI75_ROZAC</name>
<evidence type="ECO:0000313" key="3">
    <source>
        <dbReference type="EMBL" id="RKP19095.1"/>
    </source>
</evidence>
<dbReference type="InterPro" id="IPR004274">
    <property type="entry name" value="FCP1_dom"/>
</dbReference>
<keyword evidence="1" id="KW-0813">Transport</keyword>